<dbReference type="InterPro" id="IPR036866">
    <property type="entry name" value="RibonucZ/Hydroxyglut_hydro"/>
</dbReference>
<name>A0ABT8RVW4_9BURK</name>
<dbReference type="RefSeq" id="WP_301802244.1">
    <property type="nucleotide sequence ID" value="NZ_JAUJZH010000001.1"/>
</dbReference>
<evidence type="ECO:0000313" key="1">
    <source>
        <dbReference type="EMBL" id="MDO1530712.1"/>
    </source>
</evidence>
<dbReference type="PANTHER" id="PTHR30619:SF1">
    <property type="entry name" value="RECOMBINATION PROTEIN 2"/>
    <property type="match status" value="1"/>
</dbReference>
<evidence type="ECO:0008006" key="3">
    <source>
        <dbReference type="Google" id="ProtNLM"/>
    </source>
</evidence>
<accession>A0ABT8RVW4</accession>
<dbReference type="Proteomes" id="UP001169027">
    <property type="component" value="Unassembled WGS sequence"/>
</dbReference>
<gene>
    <name evidence="1" type="ORF">Q2T77_00305</name>
</gene>
<dbReference type="SUPFAM" id="SSF56281">
    <property type="entry name" value="Metallo-hydrolase/oxidoreductase"/>
    <property type="match status" value="1"/>
</dbReference>
<dbReference type="Gene3D" id="3.60.15.10">
    <property type="entry name" value="Ribonuclease Z/Hydroxyacylglutathione hydrolase-like"/>
    <property type="match status" value="1"/>
</dbReference>
<organism evidence="1 2">
    <name type="scientific">Variovorax ginsengisoli</name>
    <dbReference type="NCBI Taxonomy" id="363844"/>
    <lineage>
        <taxon>Bacteria</taxon>
        <taxon>Pseudomonadati</taxon>
        <taxon>Pseudomonadota</taxon>
        <taxon>Betaproteobacteria</taxon>
        <taxon>Burkholderiales</taxon>
        <taxon>Comamonadaceae</taxon>
        <taxon>Variovorax</taxon>
    </lineage>
</organism>
<comment type="caution">
    <text evidence="1">The sequence shown here is derived from an EMBL/GenBank/DDBJ whole genome shotgun (WGS) entry which is preliminary data.</text>
</comment>
<dbReference type="PANTHER" id="PTHR30619">
    <property type="entry name" value="DNA INTERNALIZATION/COMPETENCE PROTEIN COMEC/REC2"/>
    <property type="match status" value="1"/>
</dbReference>
<sequence>MAAAKKTPTPSKKPPRATVRTYRHGLGDCHLVTLYGARKAKYQIMIDCGVILGTANAGAVMTEVMDDILAATGGSIDLLVATHEHWDHVSGFAQAAESFAKLKVGAVWLGWTEDPKDADAKQLRGERDNALALLRAAAVRMQLDGGGDGEPNLLTSLLDFFGAAARTTTASALELVRAKVARPRYCDPKDLPVELDGFRGRIYTLGPPRDMKMLKKTLPSAKAPETYGMALAAAERSIGQALANPEQQPFSNAFRIPSRVAQSTPFFQQRYWNDEAWRRIDVAWMDDASELALALDSMTNNTSLVLAIDLDDVGVLLFAADAQVGNWLTWSDCKWRVGGKPVTGPDLLARTVYYKVGHHGSHNATLKAGGLERMTALDVAVIPVDHAMALKKKWGDIPLDALVTALGKATTERGYVVRTDEELSATAKRRGARMTRLYVEVDVF</sequence>
<reference evidence="1" key="1">
    <citation type="submission" date="2023-06" db="EMBL/GenBank/DDBJ databases">
        <authorList>
            <person name="Jiang Y."/>
            <person name="Liu Q."/>
        </authorList>
    </citation>
    <scope>NUCLEOTIDE SEQUENCE</scope>
    <source>
        <strain evidence="1">CGMCC 1.12090</strain>
    </source>
</reference>
<protein>
    <recommendedName>
        <fullName evidence="3">MBL fold metallo-hydrolase</fullName>
    </recommendedName>
</protein>
<dbReference type="EMBL" id="JAUKVY010000001">
    <property type="protein sequence ID" value="MDO1530712.1"/>
    <property type="molecule type" value="Genomic_DNA"/>
</dbReference>
<proteinExistence type="predicted"/>
<evidence type="ECO:0000313" key="2">
    <source>
        <dbReference type="Proteomes" id="UP001169027"/>
    </source>
</evidence>
<keyword evidence="2" id="KW-1185">Reference proteome</keyword>
<dbReference type="InterPro" id="IPR052159">
    <property type="entry name" value="Competence_DNA_uptake"/>
</dbReference>